<comment type="caution">
    <text evidence="7">The sequence shown here is derived from an EMBL/GenBank/DDBJ whole genome shotgun (WGS) entry which is preliminary data.</text>
</comment>
<feature type="transmembrane region" description="Helical" evidence="5">
    <location>
        <begin position="83"/>
        <end position="106"/>
    </location>
</feature>
<feature type="transmembrane region" description="Helical" evidence="5">
    <location>
        <begin position="29"/>
        <end position="48"/>
    </location>
</feature>
<keyword evidence="4 5" id="KW-0472">Membrane</keyword>
<sequence>MSIQEKQNLTEKQLSILNSEMEKHKKSTGLAYVLWFFFGTLGIHKFYIGNTKWGVAYLALGIIGWVSMLTGGTAALAEGGQSGVGVGTFGLLCLILVGIFLLVDLFTIPKQLRKVYEVAEAKTIKGFTA</sequence>
<keyword evidence="3 5" id="KW-1133">Transmembrane helix</keyword>
<gene>
    <name evidence="7" type="ORF">GX523_06295</name>
</gene>
<dbReference type="Pfam" id="PF05154">
    <property type="entry name" value="TM2"/>
    <property type="match status" value="1"/>
</dbReference>
<evidence type="ECO:0000256" key="1">
    <source>
        <dbReference type="ARBA" id="ARBA00004141"/>
    </source>
</evidence>
<evidence type="ECO:0000313" key="7">
    <source>
        <dbReference type="EMBL" id="HHY26350.1"/>
    </source>
</evidence>
<evidence type="ECO:0000256" key="5">
    <source>
        <dbReference type="SAM" id="Phobius"/>
    </source>
</evidence>
<name>A0A7C6Z3N6_9FIRM</name>
<dbReference type="AlphaFoldDB" id="A0A7C6Z3N6"/>
<reference evidence="7 8" key="1">
    <citation type="journal article" date="2020" name="Biotechnol. Biofuels">
        <title>New insights from the biogas microbiome by comprehensive genome-resolved metagenomics of nearly 1600 species originating from multiple anaerobic digesters.</title>
        <authorList>
            <person name="Campanaro S."/>
            <person name="Treu L."/>
            <person name="Rodriguez-R L.M."/>
            <person name="Kovalovszki A."/>
            <person name="Ziels R.M."/>
            <person name="Maus I."/>
            <person name="Zhu X."/>
            <person name="Kougias P.G."/>
            <person name="Basile A."/>
            <person name="Luo G."/>
            <person name="Schluter A."/>
            <person name="Konstantinidis K.T."/>
            <person name="Angelidaki I."/>
        </authorList>
    </citation>
    <scope>NUCLEOTIDE SEQUENCE [LARGE SCALE GENOMIC DNA]</scope>
    <source>
        <strain evidence="7">AS05jafATM_4</strain>
    </source>
</reference>
<protein>
    <submittedName>
        <fullName evidence="7">TM2 domain-containing protein</fullName>
    </submittedName>
</protein>
<proteinExistence type="predicted"/>
<dbReference type="Proteomes" id="UP000553059">
    <property type="component" value="Unassembled WGS sequence"/>
</dbReference>
<evidence type="ECO:0000256" key="2">
    <source>
        <dbReference type="ARBA" id="ARBA00022692"/>
    </source>
</evidence>
<organism evidence="7 8">
    <name type="scientific">Desulfitobacterium dehalogenans</name>
    <dbReference type="NCBI Taxonomy" id="36854"/>
    <lineage>
        <taxon>Bacteria</taxon>
        <taxon>Bacillati</taxon>
        <taxon>Bacillota</taxon>
        <taxon>Clostridia</taxon>
        <taxon>Eubacteriales</taxon>
        <taxon>Desulfitobacteriaceae</taxon>
        <taxon>Desulfitobacterium</taxon>
    </lineage>
</organism>
<feature type="transmembrane region" description="Helical" evidence="5">
    <location>
        <begin position="55"/>
        <end position="77"/>
    </location>
</feature>
<accession>A0A7C6Z3N6</accession>
<dbReference type="InterPro" id="IPR007829">
    <property type="entry name" value="TM2"/>
</dbReference>
<feature type="domain" description="TM2" evidence="6">
    <location>
        <begin position="24"/>
        <end position="66"/>
    </location>
</feature>
<comment type="subcellular location">
    <subcellularLocation>
        <location evidence="1">Membrane</location>
        <topology evidence="1">Multi-pass membrane protein</topology>
    </subcellularLocation>
</comment>
<evidence type="ECO:0000313" key="8">
    <source>
        <dbReference type="Proteomes" id="UP000553059"/>
    </source>
</evidence>
<evidence type="ECO:0000259" key="6">
    <source>
        <dbReference type="Pfam" id="PF05154"/>
    </source>
</evidence>
<keyword evidence="2 5" id="KW-0812">Transmembrane</keyword>
<evidence type="ECO:0000256" key="3">
    <source>
        <dbReference type="ARBA" id="ARBA00022989"/>
    </source>
</evidence>
<dbReference type="GO" id="GO:0016020">
    <property type="term" value="C:membrane"/>
    <property type="evidence" value="ECO:0007669"/>
    <property type="project" value="UniProtKB-SubCell"/>
</dbReference>
<evidence type="ECO:0000256" key="4">
    <source>
        <dbReference type="ARBA" id="ARBA00023136"/>
    </source>
</evidence>
<dbReference type="EMBL" id="DUTF01000142">
    <property type="protein sequence ID" value="HHY26350.1"/>
    <property type="molecule type" value="Genomic_DNA"/>
</dbReference>